<evidence type="ECO:0008006" key="3">
    <source>
        <dbReference type="Google" id="ProtNLM"/>
    </source>
</evidence>
<evidence type="ECO:0000313" key="2">
    <source>
        <dbReference type="Proteomes" id="UP000268285"/>
    </source>
</evidence>
<dbReference type="RefSeq" id="WP_211187939.1">
    <property type="nucleotide sequence ID" value="NZ_JAIENV010000064.1"/>
</dbReference>
<protein>
    <recommendedName>
        <fullName evidence="3">N-acetyltransferase domain-containing protein</fullName>
    </recommendedName>
</protein>
<dbReference type="Proteomes" id="UP000268285">
    <property type="component" value="Unassembled WGS sequence"/>
</dbReference>
<gene>
    <name evidence="1" type="ORF">LAUMK142_02776</name>
</gene>
<accession>A0A498QRK5</accession>
<dbReference type="EMBL" id="UPHU01000001">
    <property type="protein sequence ID" value="VBA50723.1"/>
    <property type="molecule type" value="Genomic_DNA"/>
</dbReference>
<sequence>MATGAELNIKAACRAVVVTALNAEALRWWQRFGFEPLDADDQAKLNLYLLTKDIAETLPTL</sequence>
<reference evidence="1 2" key="1">
    <citation type="submission" date="2018-09" db="EMBL/GenBank/DDBJ databases">
        <authorList>
            <person name="Tagini F."/>
        </authorList>
    </citation>
    <scope>NUCLEOTIDE SEQUENCE [LARGE SCALE GENOMIC DNA]</scope>
    <source>
        <strain evidence="1 2">MK142</strain>
    </source>
</reference>
<evidence type="ECO:0000313" key="1">
    <source>
        <dbReference type="EMBL" id="VBA50723.1"/>
    </source>
</evidence>
<organism evidence="1 2">
    <name type="scientific">Mycobacterium pseudokansasii</name>
    <dbReference type="NCBI Taxonomy" id="2341080"/>
    <lineage>
        <taxon>Bacteria</taxon>
        <taxon>Bacillati</taxon>
        <taxon>Actinomycetota</taxon>
        <taxon>Actinomycetes</taxon>
        <taxon>Mycobacteriales</taxon>
        <taxon>Mycobacteriaceae</taxon>
        <taxon>Mycobacterium</taxon>
    </lineage>
</organism>
<proteinExistence type="predicted"/>
<name>A0A498QRK5_9MYCO</name>
<keyword evidence="2" id="KW-1185">Reference proteome</keyword>
<dbReference type="Gene3D" id="3.40.630.30">
    <property type="match status" value="1"/>
</dbReference>
<dbReference type="AlphaFoldDB" id="A0A498QRK5"/>